<dbReference type="OrthoDB" id="6152639at2759"/>
<protein>
    <recommendedName>
        <fullName evidence="1">Mutator-like transposase domain-containing protein</fullName>
    </recommendedName>
</protein>
<dbReference type="EMBL" id="UYJE01010255">
    <property type="protein sequence ID" value="VDI81421.1"/>
    <property type="molecule type" value="Genomic_DNA"/>
</dbReference>
<dbReference type="AlphaFoldDB" id="A0A8B6HL88"/>
<reference evidence="2" key="1">
    <citation type="submission" date="2018-11" db="EMBL/GenBank/DDBJ databases">
        <authorList>
            <person name="Alioto T."/>
            <person name="Alioto T."/>
        </authorList>
    </citation>
    <scope>NUCLEOTIDE SEQUENCE</scope>
</reference>
<evidence type="ECO:0000259" key="1">
    <source>
        <dbReference type="Pfam" id="PF20700"/>
    </source>
</evidence>
<feature type="domain" description="Mutator-like transposase" evidence="1">
    <location>
        <begin position="63"/>
        <end position="412"/>
    </location>
</feature>
<accession>A0A8B6HL88</accession>
<organism evidence="2 3">
    <name type="scientific">Mytilus galloprovincialis</name>
    <name type="common">Mediterranean mussel</name>
    <dbReference type="NCBI Taxonomy" id="29158"/>
    <lineage>
        <taxon>Eukaryota</taxon>
        <taxon>Metazoa</taxon>
        <taxon>Spiralia</taxon>
        <taxon>Lophotrochozoa</taxon>
        <taxon>Mollusca</taxon>
        <taxon>Bivalvia</taxon>
        <taxon>Autobranchia</taxon>
        <taxon>Pteriomorphia</taxon>
        <taxon>Mytilida</taxon>
        <taxon>Mytiloidea</taxon>
        <taxon>Mytilidae</taxon>
        <taxon>Mytilinae</taxon>
        <taxon>Mytilus</taxon>
    </lineage>
</organism>
<dbReference type="Proteomes" id="UP000596742">
    <property type="component" value="Unassembled WGS sequence"/>
</dbReference>
<gene>
    <name evidence="2" type="ORF">MGAL_10B020244</name>
</gene>
<sequence length="514" mass="57908">MLKPATFRRNNGKFDGKYVTSRKINLFPKIQDEEMQQDFVNECENSHVGDLQNDNQELDWRQGRRVVELGYLADQLKQCKNCSSPLFLHNCDEEKKCGLGSILYVVCQNCPYRNPIFTGKRHRPTENKKKGMQVWDINTKLSLAYVDAGMGPVQTVNFITALNLPTVSITTLKSREREIGKTLEEYAKWSCQKALEKEIALSKIPETTANIAGNEETEVDGQDAIHVSFDGAWQKRGSGRCYNSLTGHATLLGETTGKCVNFGLKYGDCRKCDRVDEKGDGHDCRINHQGSAKSMESELAVQMVKEIQKTGCEVSSITMDDDSTTIARLRKEVNAEIMKFSDRNHVRKKVSRDLIGLQEKHKISMNVVNYLTKDFSYALSQNKGNPENLRKVLKSIIPHAFGDHILCDKTWCQYHKNPDTYKHKSLPYGKNLTGEELRNELNKLFDIYASNSEKLSHLGSSQGNESLNNMIALKAPKAKHFGGSESLAFRVASGVAQKNEGRSYITEASNSKDK</sequence>
<dbReference type="Pfam" id="PF20700">
    <property type="entry name" value="Mutator"/>
    <property type="match status" value="1"/>
</dbReference>
<comment type="caution">
    <text evidence="2">The sequence shown here is derived from an EMBL/GenBank/DDBJ whole genome shotgun (WGS) entry which is preliminary data.</text>
</comment>
<evidence type="ECO:0000313" key="2">
    <source>
        <dbReference type="EMBL" id="VDI81421.1"/>
    </source>
</evidence>
<dbReference type="InterPro" id="IPR049012">
    <property type="entry name" value="Mutator_transp_dom"/>
</dbReference>
<proteinExistence type="predicted"/>
<keyword evidence="3" id="KW-1185">Reference proteome</keyword>
<name>A0A8B6HL88_MYTGA</name>
<evidence type="ECO:0000313" key="3">
    <source>
        <dbReference type="Proteomes" id="UP000596742"/>
    </source>
</evidence>